<reference evidence="1 2" key="1">
    <citation type="journal article" date="2017" name="Curr. Biol.">
        <title>Genome architecture and evolution of a unichromosomal asexual nematode.</title>
        <authorList>
            <person name="Fradin H."/>
            <person name="Zegar C."/>
            <person name="Gutwein M."/>
            <person name="Lucas J."/>
            <person name="Kovtun M."/>
            <person name="Corcoran D."/>
            <person name="Baugh L.R."/>
            <person name="Kiontke K."/>
            <person name="Gunsalus K."/>
            <person name="Fitch D.H."/>
            <person name="Piano F."/>
        </authorList>
    </citation>
    <scope>NUCLEOTIDE SEQUENCE [LARGE SCALE GENOMIC DNA]</scope>
    <source>
        <strain evidence="1">PF1309</strain>
    </source>
</reference>
<keyword evidence="2" id="KW-1185">Reference proteome</keyword>
<evidence type="ECO:0000313" key="2">
    <source>
        <dbReference type="Proteomes" id="UP000218231"/>
    </source>
</evidence>
<comment type="caution">
    <text evidence="1">The sequence shown here is derived from an EMBL/GenBank/DDBJ whole genome shotgun (WGS) entry which is preliminary data.</text>
</comment>
<organism evidence="1 2">
    <name type="scientific">Diploscapter pachys</name>
    <dbReference type="NCBI Taxonomy" id="2018661"/>
    <lineage>
        <taxon>Eukaryota</taxon>
        <taxon>Metazoa</taxon>
        <taxon>Ecdysozoa</taxon>
        <taxon>Nematoda</taxon>
        <taxon>Chromadorea</taxon>
        <taxon>Rhabditida</taxon>
        <taxon>Rhabditina</taxon>
        <taxon>Rhabditomorpha</taxon>
        <taxon>Rhabditoidea</taxon>
        <taxon>Rhabditidae</taxon>
        <taxon>Diploscapter</taxon>
    </lineage>
</organism>
<dbReference type="Proteomes" id="UP000218231">
    <property type="component" value="Unassembled WGS sequence"/>
</dbReference>
<dbReference type="AlphaFoldDB" id="A0A2A2K8T1"/>
<name>A0A2A2K8T1_9BILA</name>
<proteinExistence type="predicted"/>
<accession>A0A2A2K8T1</accession>
<gene>
    <name evidence="1" type="ORF">WR25_02882</name>
</gene>
<evidence type="ECO:0000313" key="1">
    <source>
        <dbReference type="EMBL" id="PAV70341.1"/>
    </source>
</evidence>
<dbReference type="EMBL" id="LIAE01009286">
    <property type="protein sequence ID" value="PAV70341.1"/>
    <property type="molecule type" value="Genomic_DNA"/>
</dbReference>
<sequence length="108" mass="11981">MRLQQAEQGPLEGEDEIRRLVRVVPQLGTAGREPFQEPAGFVPVAADNVIATVCLQDIDQQLQEIAGFLRQGLLLDITGSAIGLKRRYPLHQQLRMIVLDCFQCAAVQ</sequence>
<protein>
    <submittedName>
        <fullName evidence="1">Uncharacterized protein</fullName>
    </submittedName>
</protein>